<accession>A0ACD1AFZ5</accession>
<dbReference type="Proteomes" id="UP000594014">
    <property type="component" value="Chromosome"/>
</dbReference>
<evidence type="ECO:0000313" key="1">
    <source>
        <dbReference type="EMBL" id="QOX65452.1"/>
    </source>
</evidence>
<dbReference type="EMBL" id="CP042469">
    <property type="protein sequence ID" value="QOX65452.1"/>
    <property type="molecule type" value="Genomic_DNA"/>
</dbReference>
<name>A0ACD1AFZ5_9FIRM</name>
<evidence type="ECO:0000313" key="2">
    <source>
        <dbReference type="Proteomes" id="UP000594014"/>
    </source>
</evidence>
<reference evidence="1" key="1">
    <citation type="submission" date="2019-08" db="EMBL/GenBank/DDBJ databases">
        <title>Genome sequence of Clostridiales bacterium MT110.</title>
        <authorList>
            <person name="Cao J."/>
        </authorList>
    </citation>
    <scope>NUCLEOTIDE SEQUENCE</scope>
    <source>
        <strain evidence="1">MT110</strain>
    </source>
</reference>
<proteinExistence type="predicted"/>
<organism evidence="1 2">
    <name type="scientific">Anoxybacterium hadale</name>
    <dbReference type="NCBI Taxonomy" id="3408580"/>
    <lineage>
        <taxon>Bacteria</taxon>
        <taxon>Bacillati</taxon>
        <taxon>Bacillota</taxon>
        <taxon>Clostridia</taxon>
        <taxon>Peptostreptococcales</taxon>
        <taxon>Anaerovoracaceae</taxon>
        <taxon>Anoxybacterium</taxon>
    </lineage>
</organism>
<sequence length="490" mass="55176">MISEYKETISSFFSVDPESIIAYPASYKQIEGDQIILCKIAGEKKLLALGNGLFSSRLHGEPLPPSLKICPLSHENRLVLNQFLPYTRPSAFGRKIATFGLGDRLGIATPGHIRCFERSSARPVLAQQSKRELDLTGRTYAQVLDDVSFAVFQEGYQGGFGADGDHLKQTDDIKEALDCGYTMITLDCSEKIGKGIEAMTSQQLEQAFANLPADYRQRVGDTYLNREFLIGLEEYRFNREELIRCVLIYGLAIEFVKEVFFDYIQKADHAVDFELSIDETEAVTTAQGHLFVAMELDHLKIEVTSLAPRFIGEFQKGIDYIGNFSEFEQQLKEHAAIADHFGYKLSIHSGSDKFSVFPLIGLYTAGRLHLKTSGTNWLEAIGVIAEKNPKLYRSIHQKALDHFEQARAFYHVSADPSKAAELSSIGDEALADYLTDVNSRQLLHITYGFILGDSRLKDELYRTLSQNEERYYGRLITHIGRHLQLVGLKD</sequence>
<protein>
    <submittedName>
        <fullName evidence="1">Uncharacterized protein</fullName>
    </submittedName>
</protein>
<gene>
    <name evidence="1" type="ORF">FRZ06_19860</name>
</gene>
<keyword evidence="2" id="KW-1185">Reference proteome</keyword>